<dbReference type="InterPro" id="IPR013087">
    <property type="entry name" value="Znf_C2H2_type"/>
</dbReference>
<dbReference type="PANTHER" id="PTHR46954:SF1">
    <property type="entry name" value="C2H2-TYPE DOMAIN-CONTAINING PROTEIN"/>
    <property type="match status" value="1"/>
</dbReference>
<name>U9TA38_RHIID</name>
<feature type="domain" description="C2H2-type" evidence="3">
    <location>
        <begin position="170"/>
        <end position="198"/>
    </location>
</feature>
<dbReference type="VEuPathDB" id="FungiDB:RhiirFUN_020933"/>
<evidence type="ECO:0000256" key="2">
    <source>
        <dbReference type="SAM" id="MobiDB-lite"/>
    </source>
</evidence>
<dbReference type="PROSITE" id="PS50157">
    <property type="entry name" value="ZINC_FINGER_C2H2_2"/>
    <property type="match status" value="1"/>
</dbReference>
<dbReference type="SMART" id="SM00355">
    <property type="entry name" value="ZnF_C2H2"/>
    <property type="match status" value="1"/>
</dbReference>
<evidence type="ECO:0000313" key="4">
    <source>
        <dbReference type="EMBL" id="ESA03193.1"/>
    </source>
</evidence>
<dbReference type="PROSITE" id="PS00028">
    <property type="entry name" value="ZINC_FINGER_C2H2_1"/>
    <property type="match status" value="1"/>
</dbReference>
<feature type="compositionally biased region" description="Polar residues" evidence="2">
    <location>
        <begin position="240"/>
        <end position="253"/>
    </location>
</feature>
<reference evidence="4" key="1">
    <citation type="submission" date="2013-07" db="EMBL/GenBank/DDBJ databases">
        <title>The genome of an arbuscular mycorrhizal fungus provides insights into the evolution of the oldest plant symbiosis.</title>
        <authorList>
            <consortium name="DOE Joint Genome Institute"/>
            <person name="Tisserant E."/>
            <person name="Malbreil M."/>
            <person name="Kuo A."/>
            <person name="Kohler A."/>
            <person name="Symeonidi A."/>
            <person name="Balestrini R."/>
            <person name="Charron P."/>
            <person name="Duensing N."/>
            <person name="Frei-dit-Frey N."/>
            <person name="Gianinazzi-Pearson V."/>
            <person name="Gilbert B."/>
            <person name="Handa Y."/>
            <person name="Hijri M."/>
            <person name="Kaul R."/>
            <person name="Kawaguchi M."/>
            <person name="Krajinski F."/>
            <person name="Lammers P."/>
            <person name="Lapierre D."/>
            <person name="Masclaux F.G."/>
            <person name="Murat C."/>
            <person name="Morin E."/>
            <person name="Ndikumana S."/>
            <person name="Pagni M."/>
            <person name="Petitpierre D."/>
            <person name="Requena N."/>
            <person name="Rosikiewicz P."/>
            <person name="Riley R."/>
            <person name="Saito K."/>
            <person name="San Clemente H."/>
            <person name="Shapiro H."/>
            <person name="van Tuinen D."/>
            <person name="Becard G."/>
            <person name="Bonfante P."/>
            <person name="Paszkowski U."/>
            <person name="Shachar-Hill Y."/>
            <person name="Young J.P."/>
            <person name="Sanders I.R."/>
            <person name="Henrissat B."/>
            <person name="Rensing S.A."/>
            <person name="Grigoriev I.V."/>
            <person name="Corradi N."/>
            <person name="Roux C."/>
            <person name="Martin F."/>
        </authorList>
    </citation>
    <scope>NUCLEOTIDE SEQUENCE</scope>
    <source>
        <strain evidence="4">DAOM 197198</strain>
    </source>
</reference>
<protein>
    <recommendedName>
        <fullName evidence="3">C2H2-type domain-containing protein</fullName>
    </recommendedName>
</protein>
<accession>U9TA38</accession>
<gene>
    <name evidence="4" type="ORF">GLOINDRAFT_617</name>
</gene>
<feature type="compositionally biased region" description="Basic and acidic residues" evidence="2">
    <location>
        <begin position="200"/>
        <end position="229"/>
    </location>
</feature>
<evidence type="ECO:0000256" key="1">
    <source>
        <dbReference type="PROSITE-ProRule" id="PRU00042"/>
    </source>
</evidence>
<sequence>MASLSGKLAGIVLDAFSYGKHIGNVNGQTSVIDEELGRKNFKHAGERLCELWNRDYINDQPVVATYVERHDNTMFSNIEEGTWDWVDRHSQVCKYSLDLRKCEDRSCCKPPRAPDAFELLSLSNGFLPPIVQGQDKHFLNLLHTLEYFNDRLSGYDEHCPSISHELYLELVCQKCGKYFPTKAFLKKHMNNMHSNKKVRLVQEKNDGQSSGRRENGVQEKSDRQSLSRQDDDEQPMTPVGNYNTNCADQSIGQIDNEKKIAKGNRGDNKREKDFIFLHINEEKNVDDNPWPAEEISHTIIIPPNLHPSSASP</sequence>
<dbReference type="PANTHER" id="PTHR46954">
    <property type="entry name" value="C2H2-TYPE DOMAIN-CONTAINING PROTEIN"/>
    <property type="match status" value="1"/>
</dbReference>
<dbReference type="EMBL" id="KI295193">
    <property type="protein sequence ID" value="ESA03193.1"/>
    <property type="molecule type" value="Genomic_DNA"/>
</dbReference>
<evidence type="ECO:0000259" key="3">
    <source>
        <dbReference type="PROSITE" id="PS50157"/>
    </source>
</evidence>
<dbReference type="GO" id="GO:0008270">
    <property type="term" value="F:zinc ion binding"/>
    <property type="evidence" value="ECO:0007669"/>
    <property type="project" value="UniProtKB-KW"/>
</dbReference>
<feature type="region of interest" description="Disordered" evidence="2">
    <location>
        <begin position="198"/>
        <end position="270"/>
    </location>
</feature>
<proteinExistence type="predicted"/>
<keyword evidence="1" id="KW-0479">Metal-binding</keyword>
<keyword evidence="1" id="KW-0863">Zinc-finger</keyword>
<dbReference type="HOGENOM" id="CLU_891811_0_0_1"/>
<dbReference type="AlphaFoldDB" id="U9TA38"/>
<organism evidence="4">
    <name type="scientific">Rhizophagus irregularis (strain DAOM 181602 / DAOM 197198 / MUCL 43194)</name>
    <name type="common">Arbuscular mycorrhizal fungus</name>
    <name type="synonym">Glomus intraradices</name>
    <dbReference type="NCBI Taxonomy" id="747089"/>
    <lineage>
        <taxon>Eukaryota</taxon>
        <taxon>Fungi</taxon>
        <taxon>Fungi incertae sedis</taxon>
        <taxon>Mucoromycota</taxon>
        <taxon>Glomeromycotina</taxon>
        <taxon>Glomeromycetes</taxon>
        <taxon>Glomerales</taxon>
        <taxon>Glomeraceae</taxon>
        <taxon>Rhizophagus</taxon>
    </lineage>
</organism>
<keyword evidence="1" id="KW-0862">Zinc</keyword>
<feature type="compositionally biased region" description="Basic and acidic residues" evidence="2">
    <location>
        <begin position="255"/>
        <end position="270"/>
    </location>
</feature>